<accession>A0A5J4NGV9</accession>
<feature type="domain" description="LicD/FKTN/FKRP nucleotidyltransferase" evidence="1">
    <location>
        <begin position="186"/>
        <end position="221"/>
    </location>
</feature>
<dbReference type="PANTHER" id="PTHR13627">
    <property type="entry name" value="FUKUTIN RELATED PROTEIN"/>
    <property type="match status" value="1"/>
</dbReference>
<keyword evidence="3" id="KW-1185">Reference proteome</keyword>
<evidence type="ECO:0000313" key="2">
    <source>
        <dbReference type="EMBL" id="KAA3674745.1"/>
    </source>
</evidence>
<reference evidence="2 3" key="1">
    <citation type="journal article" date="2019" name="Gigascience">
        <title>Whole-genome sequence of the oriental lung fluke Paragonimus westermani.</title>
        <authorList>
            <person name="Oey H."/>
            <person name="Zakrzewski M."/>
            <person name="Narain K."/>
            <person name="Devi K.R."/>
            <person name="Agatsuma T."/>
            <person name="Nawaratna S."/>
            <person name="Gobert G.N."/>
            <person name="Jones M.K."/>
            <person name="Ragan M.A."/>
            <person name="McManus D.P."/>
            <person name="Krause L."/>
        </authorList>
    </citation>
    <scope>NUCLEOTIDE SEQUENCE [LARGE SCALE GENOMIC DNA]</scope>
    <source>
        <strain evidence="2 3">IND2009</strain>
    </source>
</reference>
<dbReference type="InterPro" id="IPR007074">
    <property type="entry name" value="LicD/FKTN/FKRP_NTP_transf"/>
</dbReference>
<name>A0A5J4NGV9_9TREM</name>
<proteinExistence type="predicted"/>
<gene>
    <name evidence="2" type="ORF">DEA37_0008459</name>
</gene>
<dbReference type="PANTHER" id="PTHR13627:SF35">
    <property type="entry name" value="LICD FAMILY PROTEIN"/>
    <property type="match status" value="1"/>
</dbReference>
<evidence type="ECO:0000313" key="3">
    <source>
        <dbReference type="Proteomes" id="UP000324629"/>
    </source>
</evidence>
<evidence type="ECO:0000259" key="1">
    <source>
        <dbReference type="Pfam" id="PF04991"/>
    </source>
</evidence>
<dbReference type="EMBL" id="QNGE01002943">
    <property type="protein sequence ID" value="KAA3674745.1"/>
    <property type="molecule type" value="Genomic_DNA"/>
</dbReference>
<sequence length="252" mass="28721">MRLGLVPLVLAALATGIFWIDHLVRYGEPHSRNSQPLVLPLSVQVFTDSVYLILPRLESWIEASTSRGRTEKEISMQLQNVILSFCHLVNSTGWSHGLHNCCQAHSKLTSRERSMKCLQSMESIGPMPTVYTTNTRSKTLPDWPTTFVHPQIYTDAGPVGQINCPVRLDRRERIYRLLRYWIELAERHNIVWWLSYGSLLGSVRHGDFIPYDHDADIAVIGSQADLIRSLSVHWSNVSASRVSQETFGNRRV</sequence>
<dbReference type="GO" id="GO:0009100">
    <property type="term" value="P:glycoprotein metabolic process"/>
    <property type="evidence" value="ECO:0007669"/>
    <property type="project" value="UniProtKB-ARBA"/>
</dbReference>
<dbReference type="Pfam" id="PF04991">
    <property type="entry name" value="LicD"/>
    <property type="match status" value="1"/>
</dbReference>
<dbReference type="Proteomes" id="UP000324629">
    <property type="component" value="Unassembled WGS sequence"/>
</dbReference>
<comment type="caution">
    <text evidence="2">The sequence shown here is derived from an EMBL/GenBank/DDBJ whole genome shotgun (WGS) entry which is preliminary data.</text>
</comment>
<protein>
    <recommendedName>
        <fullName evidence="1">LicD/FKTN/FKRP nucleotidyltransferase domain-containing protein</fullName>
    </recommendedName>
</protein>
<organism evidence="2 3">
    <name type="scientific">Paragonimus westermani</name>
    <dbReference type="NCBI Taxonomy" id="34504"/>
    <lineage>
        <taxon>Eukaryota</taxon>
        <taxon>Metazoa</taxon>
        <taxon>Spiralia</taxon>
        <taxon>Lophotrochozoa</taxon>
        <taxon>Platyhelminthes</taxon>
        <taxon>Trematoda</taxon>
        <taxon>Digenea</taxon>
        <taxon>Plagiorchiida</taxon>
        <taxon>Troglotremata</taxon>
        <taxon>Troglotrematidae</taxon>
        <taxon>Paragonimus</taxon>
    </lineage>
</organism>
<dbReference type="AlphaFoldDB" id="A0A5J4NGV9"/>
<dbReference type="InterPro" id="IPR052613">
    <property type="entry name" value="LicD_transferase"/>
</dbReference>